<reference evidence="3 4" key="1">
    <citation type="journal article" date="2014" name="PLoS Genet.">
        <title>Phylogenetically driven sequencing of extremely halophilic archaea reveals strategies for static and dynamic osmo-response.</title>
        <authorList>
            <person name="Becker E.A."/>
            <person name="Seitzer P.M."/>
            <person name="Tritt A."/>
            <person name="Larsen D."/>
            <person name="Krusor M."/>
            <person name="Yao A.I."/>
            <person name="Wu D."/>
            <person name="Madern D."/>
            <person name="Eisen J.A."/>
            <person name="Darling A.E."/>
            <person name="Facciotti M.T."/>
        </authorList>
    </citation>
    <scope>NUCLEOTIDE SEQUENCE [LARGE SCALE GENOMIC DNA]</scope>
    <source>
        <strain evidence="3 4">JCM 12890</strain>
    </source>
</reference>
<keyword evidence="3" id="KW-0808">Transferase</keyword>
<dbReference type="Gene3D" id="3.40.50.2000">
    <property type="entry name" value="Glycogen Phosphorylase B"/>
    <property type="match status" value="2"/>
</dbReference>
<dbReference type="EMBL" id="AOIK01000025">
    <property type="protein sequence ID" value="ELY87076.1"/>
    <property type="molecule type" value="Genomic_DNA"/>
</dbReference>
<dbReference type="InterPro" id="IPR050194">
    <property type="entry name" value="Glycosyltransferase_grp1"/>
</dbReference>
<evidence type="ECO:0000259" key="1">
    <source>
        <dbReference type="Pfam" id="PF00534"/>
    </source>
</evidence>
<evidence type="ECO:0000259" key="2">
    <source>
        <dbReference type="Pfam" id="PF13439"/>
    </source>
</evidence>
<dbReference type="Pfam" id="PF13439">
    <property type="entry name" value="Glyco_transf_4"/>
    <property type="match status" value="1"/>
</dbReference>
<dbReference type="InterPro" id="IPR001296">
    <property type="entry name" value="Glyco_trans_1"/>
</dbReference>
<dbReference type="InterPro" id="IPR028098">
    <property type="entry name" value="Glyco_trans_4-like_N"/>
</dbReference>
<feature type="domain" description="Glycosyl transferase family 1" evidence="1">
    <location>
        <begin position="195"/>
        <end position="354"/>
    </location>
</feature>
<dbReference type="PANTHER" id="PTHR45947:SF3">
    <property type="entry name" value="SULFOQUINOVOSYL TRANSFERASE SQD2"/>
    <property type="match status" value="1"/>
</dbReference>
<dbReference type="SUPFAM" id="SSF53756">
    <property type="entry name" value="UDP-Glycosyltransferase/glycogen phosphorylase"/>
    <property type="match status" value="1"/>
</dbReference>
<evidence type="ECO:0000313" key="3">
    <source>
        <dbReference type="EMBL" id="ELY87076.1"/>
    </source>
</evidence>
<dbReference type="AlphaFoldDB" id="L9ZM08"/>
<gene>
    <name evidence="3" type="ORF">C485_09177</name>
</gene>
<proteinExistence type="predicted"/>
<sequence length="376" mass="41846">MKICLITPKYPPNVQGGGEISVRLLAEQLASREDIKQVLVISFDGKRIEEINGVRVRRITNYSETPLEISNARVAKKLFEYKDLLRDYDVIHAYNVYFTPAIGVISELLSLPAVATLNSYVLLPRSASGFTPTGARRIYDELFMPTTGRVLRHLSGLVDKLICLSNASKNIYTEYGFEKDNIEVIPNMADPEFNVPQKPSDRQKVRVLYVGTLAEHKGVKYLISAASNLPHNFEIRIVGDGEERVELEKLASETGVETKVEFMGNIPYSDINAEYAKADVFVHPGIWPEPFGRTVIEAMEAGLPVVATNTGGPADIIDSQQLLCPPADALAIADAIKYAHKHQETIGAQNRNRIIEQYSSDYVCSRIINLYEEVSS</sequence>
<keyword evidence="4" id="KW-1185">Reference proteome</keyword>
<accession>L9ZM08</accession>
<dbReference type="RefSeq" id="WP_007109144.1">
    <property type="nucleotide sequence ID" value="NZ_AOIK01000025.1"/>
</dbReference>
<dbReference type="GO" id="GO:0016757">
    <property type="term" value="F:glycosyltransferase activity"/>
    <property type="evidence" value="ECO:0007669"/>
    <property type="project" value="InterPro"/>
</dbReference>
<protein>
    <submittedName>
        <fullName evidence="3">Group 1 glycosyl transferase</fullName>
    </submittedName>
</protein>
<name>L9ZM08_NATA2</name>
<dbReference type="Pfam" id="PF00534">
    <property type="entry name" value="Glycos_transf_1"/>
    <property type="match status" value="1"/>
</dbReference>
<dbReference type="Proteomes" id="UP000011511">
    <property type="component" value="Unassembled WGS sequence"/>
</dbReference>
<evidence type="ECO:0000313" key="4">
    <source>
        <dbReference type="Proteomes" id="UP000011511"/>
    </source>
</evidence>
<organism evidence="3 4">
    <name type="scientific">Natrinema altunense (strain JCM 12890 / CGMCC 1.3731 / AJ2)</name>
    <dbReference type="NCBI Taxonomy" id="1227494"/>
    <lineage>
        <taxon>Archaea</taxon>
        <taxon>Methanobacteriati</taxon>
        <taxon>Methanobacteriota</taxon>
        <taxon>Stenosarchaea group</taxon>
        <taxon>Halobacteria</taxon>
        <taxon>Halobacteriales</taxon>
        <taxon>Natrialbaceae</taxon>
        <taxon>Natrinema</taxon>
    </lineage>
</organism>
<comment type="caution">
    <text evidence="3">The sequence shown here is derived from an EMBL/GenBank/DDBJ whole genome shotgun (WGS) entry which is preliminary data.</text>
</comment>
<dbReference type="CDD" id="cd03801">
    <property type="entry name" value="GT4_PimA-like"/>
    <property type="match status" value="1"/>
</dbReference>
<dbReference type="PANTHER" id="PTHR45947">
    <property type="entry name" value="SULFOQUINOVOSYL TRANSFERASE SQD2"/>
    <property type="match status" value="1"/>
</dbReference>
<feature type="domain" description="Glycosyltransferase subfamily 4-like N-terminal" evidence="2">
    <location>
        <begin position="16"/>
        <end position="192"/>
    </location>
</feature>